<keyword evidence="1" id="KW-0472">Membrane</keyword>
<sequence length="1578" mass="172343">MQGFSLPGVYTILYSQHDPAHPLSCPPVSFTQLLHVYRAQVVTDTIVVCHSEAEVRAVPLPRELQRDFYALWEIVSREDELSLAAGAGPLTSGADLAGMRFDMSARPETRITGLPFGIVTIRWAIYKNVKEGDDDVLVGTTTMAATNGSSNIVLRRVLVDEARVTLFVLTENLRSNRVVTLADAIDVPITSSTHQWRFAETGTQQGPSSGGVLARSSSLSFRYINQSLSRAATPAGSAVMSVRQLRVGVTRLYYELRPSLRIAFIERLKNLTCPVAPATSLFEVERVTAFLSLKNISGHHECDAYFQNRVNFTLCLEAGDRTTAQFFAERVALIDAEKMERIVKSDATAFAASVGCSVPWWASEDAAEWTSVYAFEDQRCFFFAARAKRHLSSREAAHPLLEAAAFPRGSLGGADSVNFAECPAGLDIFSARLVEGVDFVSPAGGQGMKPFLPILEPSSLRPPTALLRAGLRPLIGFDAREDDVASETQLAMESPTAASVTLQLDHTQASLPYSAAPLLPTDDVSSTAPRPPVTILDKCLDNTLTADDVVALWAPTEGGGSSVAVNPLVAQRWRDYVTQAGGKHVVRCEPLWPSLDHMLPRPQDTLETLATRRAQVFPPNRQELVTLAALEDQLSALNRSHYWTRDGIEVTGLSPELANALLRKKVTAKQFEEIQRHRATQAQQQHAQLHSAPIHTIDNAEGTVFLSTHNNEDASVAIPASQRRRRFEEALAVLQSWREAHKLPRPAVSLPGPYRTDSPIVALRVMLPAAPRFVAPANFAVRMVLSKDVVCGSSVRHDSPQVSSQPPPPTAATVVFQRLVIRDEPPVINVAPLRVKQCDVEGALPPIVIRLENIGFADEVVNFTFADWRARIELTELENLNVTALLAMEGNRHAYSDNIVGLKPCLGTLLRGARVTLDSKTSQKILQLQFAPCPQFLMLSNEEYNERQEGDVLLARLQHPRYFKVVVRNVVGRDSFTYSTTASSAPSSAVATTYVSAETVSFTITVAPTLVRLHVRPGGHHLQGEDFVTFHDSPSLPPAATAPQQLVVAGAAMICESAMKHDGFELGFELVGDHWHYAVGRSFLSISNNNGDEATPIMQPNDEDYQEAQVVLSQSRRTQQDVSLLNAFSLVEHHILDAATYAFLYIGGGHYQSHFVHYLFGSVLRDAVGSMNDAQQRTLVQSNRKDTENGGDVDDNSYAARQKFVHRYNDTFIGLRLPAASSNSDAKTPKHRHVGNNNMLPPSLEFNTIEEILFAVPGITTKCKGCLLADRTFFVAGDGSGIFSVGTSGAGALAARKLSAPFEIPFDGFLSAPRTIAYEWLCAFTASSFAQQVLRKYTPPTKSLHSLLGSAYFVVDVFVLSPRDELGRTLPLASQPRKVVSSLPAAVEGNSITRFSFSEQALEFAVDVLASDYTGKYLKPHLKPVFDYHVLPNGAVAVNATTTLSLCIAPPPNAPGGSGNDCTVLYYKPSRLLVDRRGQVAASILSSSWLQPEVLVHHAVTVCVFRWSQVQGASRPSLFMPALLAASLFVFSATIPVVAIGMWLLVWADVFRRQAGLWPVAFFGLHGLMYAIGAARRV</sequence>
<organism evidence="2 3">
    <name type="scientific">Bodo saltans</name>
    <name type="common">Flagellated protozoan</name>
    <dbReference type="NCBI Taxonomy" id="75058"/>
    <lineage>
        <taxon>Eukaryota</taxon>
        <taxon>Discoba</taxon>
        <taxon>Euglenozoa</taxon>
        <taxon>Kinetoplastea</taxon>
        <taxon>Metakinetoplastina</taxon>
        <taxon>Eubodonida</taxon>
        <taxon>Bodonidae</taxon>
        <taxon>Bodo</taxon>
    </lineage>
</organism>
<evidence type="ECO:0000313" key="2">
    <source>
        <dbReference type="EMBL" id="CUG14128.1"/>
    </source>
</evidence>
<feature type="transmembrane region" description="Helical" evidence="1">
    <location>
        <begin position="1557"/>
        <end position="1575"/>
    </location>
</feature>
<dbReference type="OrthoDB" id="272945at2759"/>
<gene>
    <name evidence="2" type="ORF">BSAL_74895</name>
</gene>
<dbReference type="Proteomes" id="UP000051952">
    <property type="component" value="Unassembled WGS sequence"/>
</dbReference>
<dbReference type="OMA" id="MICESAM"/>
<evidence type="ECO:0000256" key="1">
    <source>
        <dbReference type="SAM" id="Phobius"/>
    </source>
</evidence>
<proteinExistence type="predicted"/>
<feature type="transmembrane region" description="Helical" evidence="1">
    <location>
        <begin position="1518"/>
        <end position="1545"/>
    </location>
</feature>
<dbReference type="EMBL" id="CYKH01000671">
    <property type="protein sequence ID" value="CUG14128.1"/>
    <property type="molecule type" value="Genomic_DNA"/>
</dbReference>
<keyword evidence="1" id="KW-1133">Transmembrane helix</keyword>
<reference evidence="3" key="1">
    <citation type="submission" date="2015-09" db="EMBL/GenBank/DDBJ databases">
        <authorList>
            <consortium name="Pathogen Informatics"/>
        </authorList>
    </citation>
    <scope>NUCLEOTIDE SEQUENCE [LARGE SCALE GENOMIC DNA]</scope>
    <source>
        <strain evidence="3">Lake Konstanz</strain>
    </source>
</reference>
<name>A0A0S4IY18_BODSA</name>
<protein>
    <submittedName>
        <fullName evidence="2">Transmembrane protein, putative</fullName>
    </submittedName>
</protein>
<keyword evidence="1 2" id="KW-0812">Transmembrane</keyword>
<accession>A0A0S4IY18</accession>
<dbReference type="VEuPathDB" id="TriTrypDB:BSAL_74895"/>
<keyword evidence="3" id="KW-1185">Reference proteome</keyword>
<evidence type="ECO:0000313" key="3">
    <source>
        <dbReference type="Proteomes" id="UP000051952"/>
    </source>
</evidence>